<comment type="caution">
    <text evidence="2">The sequence shown here is derived from an EMBL/GenBank/DDBJ whole genome shotgun (WGS) entry which is preliminary data.</text>
</comment>
<protein>
    <submittedName>
        <fullName evidence="2">NADPH-dependent FMN reductase</fullName>
    </submittedName>
</protein>
<accession>A0A3M0HUU0</accession>
<sequence>MSAPDIAGDPLKVAAVLAGPHGSGTTAAAVDAVLHGCRAAGALTSVTDLRGGQAEGFAAAVDAVESADAIVFGSPTYRATHTSLLAAFLEHVERGGPHETRAPLRGKAAAVVMTGAAAEHFLATEKLRATLASFYGVQVLSPSLFLTRAAFGPDRSPTPETFELAALHGRALTDLAAACRASATIPRLRPLV</sequence>
<feature type="domain" description="Flavodoxin-like" evidence="1">
    <location>
        <begin position="15"/>
        <end position="173"/>
    </location>
</feature>
<evidence type="ECO:0000313" key="3">
    <source>
        <dbReference type="Proteomes" id="UP000270471"/>
    </source>
</evidence>
<dbReference type="AlphaFoldDB" id="A0A3M0HUU0"/>
<dbReference type="InterPro" id="IPR005025">
    <property type="entry name" value="FMN_Rdtase-like_dom"/>
</dbReference>
<keyword evidence="3" id="KW-1185">Reference proteome</keyword>
<dbReference type="GO" id="GO:0010181">
    <property type="term" value="F:FMN binding"/>
    <property type="evidence" value="ECO:0007669"/>
    <property type="project" value="InterPro"/>
</dbReference>
<dbReference type="InterPro" id="IPR029039">
    <property type="entry name" value="Flavoprotein-like_sf"/>
</dbReference>
<organism evidence="2 3">
    <name type="scientific">Streptomyces shenzhenensis</name>
    <dbReference type="NCBI Taxonomy" id="943815"/>
    <lineage>
        <taxon>Bacteria</taxon>
        <taxon>Bacillati</taxon>
        <taxon>Actinomycetota</taxon>
        <taxon>Actinomycetes</taxon>
        <taxon>Kitasatosporales</taxon>
        <taxon>Streptomycetaceae</taxon>
        <taxon>Streptomyces</taxon>
    </lineage>
</organism>
<dbReference type="OrthoDB" id="4945646at2"/>
<gene>
    <name evidence="2" type="ORF">CTZ28_38505</name>
</gene>
<evidence type="ECO:0000259" key="1">
    <source>
        <dbReference type="PROSITE" id="PS50902"/>
    </source>
</evidence>
<dbReference type="PROSITE" id="PS50902">
    <property type="entry name" value="FLAVODOXIN_LIKE"/>
    <property type="match status" value="1"/>
</dbReference>
<dbReference type="GO" id="GO:0016491">
    <property type="term" value="F:oxidoreductase activity"/>
    <property type="evidence" value="ECO:0007669"/>
    <property type="project" value="InterPro"/>
</dbReference>
<reference evidence="2 3" key="1">
    <citation type="submission" date="2017-11" db="EMBL/GenBank/DDBJ databases">
        <title>Draft genome of actinobacteria isolated from guarana (Paullinia cupana (Mart.) Ducke.</title>
        <authorList>
            <person name="Siqueira K.A."/>
            <person name="Liotti R.G."/>
            <person name="Mendes T.A.O."/>
            <person name="Soares M.A."/>
        </authorList>
    </citation>
    <scope>NUCLEOTIDE SEQUENCE [LARGE SCALE GENOMIC DNA]</scope>
    <source>
        <strain evidence="2 3">193</strain>
    </source>
</reference>
<dbReference type="Pfam" id="PF03358">
    <property type="entry name" value="FMN_red"/>
    <property type="match status" value="1"/>
</dbReference>
<evidence type="ECO:0000313" key="2">
    <source>
        <dbReference type="EMBL" id="RMB80757.1"/>
    </source>
</evidence>
<name>A0A3M0HUU0_9ACTN</name>
<dbReference type="InterPro" id="IPR008254">
    <property type="entry name" value="Flavodoxin/NO_synth"/>
</dbReference>
<dbReference type="EMBL" id="PENI01000038">
    <property type="protein sequence ID" value="RMB80757.1"/>
    <property type="molecule type" value="Genomic_DNA"/>
</dbReference>
<dbReference type="Gene3D" id="3.40.50.360">
    <property type="match status" value="1"/>
</dbReference>
<dbReference type="Proteomes" id="UP000270471">
    <property type="component" value="Unassembled WGS sequence"/>
</dbReference>
<dbReference type="SUPFAM" id="SSF52218">
    <property type="entry name" value="Flavoproteins"/>
    <property type="match status" value="1"/>
</dbReference>
<dbReference type="RefSeq" id="WP_121894452.1">
    <property type="nucleotide sequence ID" value="NZ_PENI01000038.1"/>
</dbReference>
<proteinExistence type="predicted"/>